<dbReference type="GO" id="GO:0016301">
    <property type="term" value="F:kinase activity"/>
    <property type="evidence" value="ECO:0007669"/>
    <property type="project" value="UniProtKB-KW"/>
</dbReference>
<sequence>MPNPCNRAIIVSQDKSLICTSSNRVDPYGELKVFAGSASGVLGKSICEHLGVDLAKSETKTFSEGNVFVRVLENVRGRDVYVIQGTEYPVNDNFMELLFWIDAFKRASATQVTAVIPFFSYAKGDKKDEPRVSIRARVCADCIEAAGADRVLTLDLHSPQIQGFFKIPVDHLYAMPVLVDYFRRKEIPDLVVGSPDVGFGKQAYKFAEMIHAPVVFGNKVRRGHDEKAEMLDIVGDVKDKNVLIVDDFTITGGTLIEMAQACKERGARDVYACVSHGVFSKGSAEKLARSPIKELVLTDTIGYRFEPLPPCCKVVSIANLFADAIMSIHRRESVSRLFNY</sequence>
<accession>A0A1U7CVU8</accession>
<keyword evidence="3" id="KW-0479">Metal-binding</keyword>
<keyword evidence="4" id="KW-0545">Nucleotide biosynthesis</keyword>
<keyword evidence="5" id="KW-0547">Nucleotide-binding</keyword>
<name>A0A1U7CVU8_9BACT</name>
<dbReference type="Pfam" id="PF13793">
    <property type="entry name" value="Pribosyltran_N"/>
    <property type="match status" value="1"/>
</dbReference>
<keyword evidence="12" id="KW-1185">Reference proteome</keyword>
<protein>
    <recommendedName>
        <fullName evidence="1">ribose-phosphate diphosphokinase</fullName>
        <ecNumber evidence="1">2.7.6.1</ecNumber>
    </recommendedName>
</protein>
<comment type="catalytic activity">
    <reaction evidence="9">
        <text>D-ribose 5-phosphate + ATP = 5-phospho-alpha-D-ribose 1-diphosphate + AMP + H(+)</text>
        <dbReference type="Rhea" id="RHEA:15609"/>
        <dbReference type="ChEBI" id="CHEBI:15378"/>
        <dbReference type="ChEBI" id="CHEBI:30616"/>
        <dbReference type="ChEBI" id="CHEBI:58017"/>
        <dbReference type="ChEBI" id="CHEBI:78346"/>
        <dbReference type="ChEBI" id="CHEBI:456215"/>
        <dbReference type="EC" id="2.7.6.1"/>
    </reaction>
</comment>
<dbReference type="GO" id="GO:0009156">
    <property type="term" value="P:ribonucleoside monophosphate biosynthetic process"/>
    <property type="evidence" value="ECO:0007669"/>
    <property type="project" value="InterPro"/>
</dbReference>
<dbReference type="GO" id="GO:0005524">
    <property type="term" value="F:ATP binding"/>
    <property type="evidence" value="ECO:0007669"/>
    <property type="project" value="UniProtKB-KW"/>
</dbReference>
<dbReference type="SMART" id="SM01400">
    <property type="entry name" value="Pribosyltran_N"/>
    <property type="match status" value="1"/>
</dbReference>
<dbReference type="STRING" id="1387353.BSF38_04613"/>
<dbReference type="PANTHER" id="PTHR10210">
    <property type="entry name" value="RIBOSE-PHOSPHATE DIPHOSPHOKINASE FAMILY MEMBER"/>
    <property type="match status" value="1"/>
</dbReference>
<dbReference type="FunFam" id="3.40.50.2020:FF:000007">
    <property type="entry name" value="Ribose-phosphate pyrophosphokinase"/>
    <property type="match status" value="1"/>
</dbReference>
<dbReference type="GO" id="GO:0006164">
    <property type="term" value="P:purine nucleotide biosynthetic process"/>
    <property type="evidence" value="ECO:0007669"/>
    <property type="project" value="TreeGrafter"/>
</dbReference>
<evidence type="ECO:0000256" key="4">
    <source>
        <dbReference type="ARBA" id="ARBA00022727"/>
    </source>
</evidence>
<dbReference type="GO" id="GO:0004749">
    <property type="term" value="F:ribose phosphate diphosphokinase activity"/>
    <property type="evidence" value="ECO:0007669"/>
    <property type="project" value="UniProtKB-EC"/>
</dbReference>
<dbReference type="RefSeq" id="WP_083713302.1">
    <property type="nucleotide sequence ID" value="NZ_CP019082.1"/>
</dbReference>
<dbReference type="PROSITE" id="PS00114">
    <property type="entry name" value="PRPP_SYNTHASE"/>
    <property type="match status" value="1"/>
</dbReference>
<evidence type="ECO:0000256" key="8">
    <source>
        <dbReference type="ARBA" id="ARBA00022842"/>
    </source>
</evidence>
<dbReference type="InterPro" id="IPR005946">
    <property type="entry name" value="Rib-P_diPkinase"/>
</dbReference>
<dbReference type="SUPFAM" id="SSF53271">
    <property type="entry name" value="PRTase-like"/>
    <property type="match status" value="2"/>
</dbReference>
<dbReference type="InterPro" id="IPR000842">
    <property type="entry name" value="PRib_PP_synth_CS"/>
</dbReference>
<evidence type="ECO:0000256" key="1">
    <source>
        <dbReference type="ARBA" id="ARBA00013247"/>
    </source>
</evidence>
<dbReference type="CDD" id="cd06223">
    <property type="entry name" value="PRTases_typeI"/>
    <property type="match status" value="1"/>
</dbReference>
<keyword evidence="8" id="KW-0460">Magnesium</keyword>
<dbReference type="GO" id="GO:0000287">
    <property type="term" value="F:magnesium ion binding"/>
    <property type="evidence" value="ECO:0007669"/>
    <property type="project" value="InterPro"/>
</dbReference>
<keyword evidence="2 11" id="KW-0808">Transferase</keyword>
<evidence type="ECO:0000313" key="12">
    <source>
        <dbReference type="Proteomes" id="UP000186309"/>
    </source>
</evidence>
<organism evidence="11 12">
    <name type="scientific">Paludisphaera borealis</name>
    <dbReference type="NCBI Taxonomy" id="1387353"/>
    <lineage>
        <taxon>Bacteria</taxon>
        <taxon>Pseudomonadati</taxon>
        <taxon>Planctomycetota</taxon>
        <taxon>Planctomycetia</taxon>
        <taxon>Isosphaerales</taxon>
        <taxon>Isosphaeraceae</taxon>
        <taxon>Paludisphaera</taxon>
    </lineage>
</organism>
<evidence type="ECO:0000256" key="6">
    <source>
        <dbReference type="ARBA" id="ARBA00022777"/>
    </source>
</evidence>
<dbReference type="NCBIfam" id="TIGR01251">
    <property type="entry name" value="ribP_PPkin"/>
    <property type="match status" value="1"/>
</dbReference>
<proteinExistence type="predicted"/>
<gene>
    <name evidence="11" type="primary">prs_2</name>
    <name evidence="11" type="ORF">BSF38_04613</name>
</gene>
<evidence type="ECO:0000256" key="3">
    <source>
        <dbReference type="ARBA" id="ARBA00022723"/>
    </source>
</evidence>
<dbReference type="KEGG" id="pbor:BSF38_04613"/>
<evidence type="ECO:0000256" key="9">
    <source>
        <dbReference type="ARBA" id="ARBA00049535"/>
    </source>
</evidence>
<dbReference type="Proteomes" id="UP000186309">
    <property type="component" value="Chromosome"/>
</dbReference>
<dbReference type="InterPro" id="IPR029057">
    <property type="entry name" value="PRTase-like"/>
</dbReference>
<feature type="domain" description="Ribose-phosphate pyrophosphokinase N-terminal" evidence="10">
    <location>
        <begin position="31"/>
        <end position="147"/>
    </location>
</feature>
<dbReference type="GO" id="GO:0005737">
    <property type="term" value="C:cytoplasm"/>
    <property type="evidence" value="ECO:0007669"/>
    <property type="project" value="TreeGrafter"/>
</dbReference>
<evidence type="ECO:0000259" key="10">
    <source>
        <dbReference type="Pfam" id="PF13793"/>
    </source>
</evidence>
<evidence type="ECO:0000256" key="7">
    <source>
        <dbReference type="ARBA" id="ARBA00022840"/>
    </source>
</evidence>
<dbReference type="InterPro" id="IPR029099">
    <property type="entry name" value="Pribosyltran_N"/>
</dbReference>
<evidence type="ECO:0000256" key="2">
    <source>
        <dbReference type="ARBA" id="ARBA00022679"/>
    </source>
</evidence>
<dbReference type="EC" id="2.7.6.1" evidence="1"/>
<evidence type="ECO:0000313" key="11">
    <source>
        <dbReference type="EMBL" id="APW63055.1"/>
    </source>
</evidence>
<dbReference type="OrthoDB" id="9777067at2"/>
<reference evidence="12" key="1">
    <citation type="submission" date="2016-12" db="EMBL/GenBank/DDBJ databases">
        <title>Comparative genomics of four Isosphaeraceae planctomycetes: a common pool of plasmids and glycoside hydrolase genes.</title>
        <authorList>
            <person name="Ivanova A."/>
        </authorList>
    </citation>
    <scope>NUCLEOTIDE SEQUENCE [LARGE SCALE GENOMIC DNA]</scope>
    <source>
        <strain evidence="12">PX4</strain>
    </source>
</reference>
<dbReference type="InterPro" id="IPR000836">
    <property type="entry name" value="PRTase_dom"/>
</dbReference>
<dbReference type="NCBIfam" id="NF002320">
    <property type="entry name" value="PRK01259.1"/>
    <property type="match status" value="1"/>
</dbReference>
<dbReference type="GO" id="GO:0006015">
    <property type="term" value="P:5-phosphoribose 1-diphosphate biosynthetic process"/>
    <property type="evidence" value="ECO:0007669"/>
    <property type="project" value="TreeGrafter"/>
</dbReference>
<dbReference type="AlphaFoldDB" id="A0A1U7CVU8"/>
<dbReference type="PANTHER" id="PTHR10210:SF41">
    <property type="entry name" value="RIBOSE-PHOSPHATE PYROPHOSPHOKINASE 1, CHLOROPLASTIC"/>
    <property type="match status" value="1"/>
</dbReference>
<evidence type="ECO:0000256" key="5">
    <source>
        <dbReference type="ARBA" id="ARBA00022741"/>
    </source>
</evidence>
<dbReference type="GO" id="GO:0002189">
    <property type="term" value="C:ribose phosphate diphosphokinase complex"/>
    <property type="evidence" value="ECO:0007669"/>
    <property type="project" value="TreeGrafter"/>
</dbReference>
<keyword evidence="7" id="KW-0067">ATP-binding</keyword>
<keyword evidence="6 11" id="KW-0418">Kinase</keyword>
<dbReference type="EMBL" id="CP019082">
    <property type="protein sequence ID" value="APW63055.1"/>
    <property type="molecule type" value="Genomic_DNA"/>
</dbReference>
<dbReference type="Gene3D" id="3.40.50.2020">
    <property type="match status" value="2"/>
</dbReference>
<dbReference type="Pfam" id="PF14572">
    <property type="entry name" value="Pribosyl_synth"/>
    <property type="match status" value="1"/>
</dbReference>